<gene>
    <name evidence="2" type="ORF">BET99_05590</name>
</gene>
<evidence type="ECO:0000259" key="1">
    <source>
        <dbReference type="PROSITE" id="PS51352"/>
    </source>
</evidence>
<evidence type="ECO:0000313" key="2">
    <source>
        <dbReference type="EMBL" id="OIR21878.1"/>
    </source>
</evidence>
<dbReference type="EMBL" id="MIYZ01000031">
    <property type="protein sequence ID" value="OIR21878.1"/>
    <property type="molecule type" value="Genomic_DNA"/>
</dbReference>
<dbReference type="PROSITE" id="PS51352">
    <property type="entry name" value="THIOREDOXIN_2"/>
    <property type="match status" value="1"/>
</dbReference>
<dbReference type="Pfam" id="PF17957">
    <property type="entry name" value="Big_7"/>
    <property type="match status" value="2"/>
</dbReference>
<name>A0A1J5UC54_9ARCH</name>
<dbReference type="Gene3D" id="3.40.30.10">
    <property type="entry name" value="Glutaredoxin"/>
    <property type="match status" value="1"/>
</dbReference>
<dbReference type="Gene3D" id="2.60.40.10">
    <property type="entry name" value="Immunoglobulins"/>
    <property type="match status" value="2"/>
</dbReference>
<dbReference type="AlphaFoldDB" id="A0A1J5UC54"/>
<evidence type="ECO:0000313" key="3">
    <source>
        <dbReference type="Proteomes" id="UP000183615"/>
    </source>
</evidence>
<feature type="domain" description="Thioredoxin" evidence="1">
    <location>
        <begin position="11"/>
        <end position="129"/>
    </location>
</feature>
<dbReference type="InterPro" id="IPR013766">
    <property type="entry name" value="Thioredoxin_domain"/>
</dbReference>
<dbReference type="InterPro" id="IPR036249">
    <property type="entry name" value="Thioredoxin-like_sf"/>
</dbReference>
<organism evidence="2 3">
    <name type="scientific">Marine Group III euryarchaeote CG-Epi2</name>
    <dbReference type="NCBI Taxonomy" id="1888996"/>
    <lineage>
        <taxon>Archaea</taxon>
        <taxon>Methanobacteriati</taxon>
        <taxon>Thermoplasmatota</taxon>
        <taxon>Thermoplasmata</taxon>
        <taxon>Candidatus Thermoprofundales</taxon>
    </lineage>
</organism>
<dbReference type="Proteomes" id="UP000183615">
    <property type="component" value="Unassembled WGS sequence"/>
</dbReference>
<reference evidence="2 3" key="1">
    <citation type="submission" date="2016-08" db="EMBL/GenBank/DDBJ databases">
        <title>New Insights into Marine Group III Euryarchaeota, from dark to light.</title>
        <authorList>
            <person name="Haro-Moreno J.M."/>
            <person name="Rodriguez-Valera F."/>
            <person name="Lopez-Garcia P."/>
            <person name="Moreira D."/>
            <person name="Martin-Cuadrado A.B."/>
        </authorList>
    </citation>
    <scope>NUCLEOTIDE SEQUENCE [LARGE SCALE GENOMIC DNA]</scope>
    <source>
        <strain evidence="2">CG-Epi2</strain>
    </source>
</reference>
<dbReference type="InterPro" id="IPR013783">
    <property type="entry name" value="Ig-like_fold"/>
</dbReference>
<accession>A0A1J5UC54</accession>
<comment type="caution">
    <text evidence="2">The sequence shown here is derived from an EMBL/GenBank/DDBJ whole genome shotgun (WGS) entry which is preliminary data.</text>
</comment>
<protein>
    <recommendedName>
        <fullName evidence="1">Thioredoxin domain-containing protein</fullName>
    </recommendedName>
</protein>
<proteinExistence type="predicted"/>
<dbReference type="SUPFAM" id="SSF52833">
    <property type="entry name" value="Thioredoxin-like"/>
    <property type="match status" value="1"/>
</dbReference>
<sequence length="766" mass="86597">MNKLNYVVLATLLCITAIPFTPTAEVPSEDFTHTVFGEEFTATWCVYCPSAAENLMKIYDDIPNEPYYDDKFFFVALITDVNDKADDRMGDYPDVTGYPTVIFDGNDEKVSGGQSDTGNYENAIDNCAQRDDTDISLEIEMEHLGTDQLGVSLGMTWNEDAPFGDPTFNGYVRAYIVEKVSRYNNYDGDPYHFGFLDYAFEESVELNPHEKLEMSTVWIGGEHEDKNGNDFSDIEYDNINIFVAFFNDESASSDKYVLQTAFAIPPELEISSDTGILSGDIQLQGSAISEKSQIQNVHYSWNQGEWVDTQLESFNGNFNLEINTKDLVNGEHDLSIKATDNGASIVKTIKLEILNDEEPPTLEILSPSEGETIEEIVVLDIETVDDNSIDDVEFKVNQGSWRKMYSRDNDGYIASWNTQEAGAGNGEHLITFRSSDKSNNVIKKSINITVFNEEDVTYPYLEITKPKEDFYSARINIEAIASDPEGIVTVEYRIDNGTWKELSSGGNNIYEGTWMPIEDGWHWIDIRAEDSQEYTTTSGLRFETDSTPPFILLNSNTDDVTANAQFDLSVNDYSSLNTLRYRIDSGPWIELESGQNNVQFWWDSTKHEDGECLMQIECIDEWGGMSTLYRNIDVKNKDLIHSLAPPIIDSKEQIKVSAIIDYPNPESVSVIIAENNEGVLAEGQKIPMYEEGNYYYGDLYFEDEGKYVYSIEVDTGHGKLYSHEQNIVVLSQQEITQAVEDKQTLPYPNLVTIILLISLVTIKRRN</sequence>